<sequence>MKKIIDFTTYSQNKRTQIESYSLLDMILDSNKRKEVYDYYDRNYRSTTEEDDICNEMRGKYKKEDY</sequence>
<accession>A0A077K256</accession>
<dbReference type="AlphaFoldDB" id="A0A077K256"/>
<name>A0A077K256_CLOBO</name>
<organism evidence="1">
    <name type="scientific">Clostridium botulinum</name>
    <dbReference type="NCBI Taxonomy" id="1491"/>
    <lineage>
        <taxon>Bacteria</taxon>
        <taxon>Bacillati</taxon>
        <taxon>Bacillota</taxon>
        <taxon>Clostridia</taxon>
        <taxon>Eubacteriales</taxon>
        <taxon>Clostridiaceae</taxon>
        <taxon>Clostridium</taxon>
    </lineage>
</organism>
<protein>
    <submittedName>
        <fullName evidence="1">Uncharacterized protein</fullName>
    </submittedName>
</protein>
<geneLocation type="plasmid" evidence="1">
    <name>pCB111</name>
</geneLocation>
<proteinExistence type="predicted"/>
<keyword evidence="1" id="KW-0614">Plasmid</keyword>
<dbReference type="RefSeq" id="WP_032072331.1">
    <property type="nucleotide sequence ID" value="NC_025146.1"/>
</dbReference>
<dbReference type="EMBL" id="AB855771">
    <property type="protein sequence ID" value="BAP25578.1"/>
    <property type="molecule type" value="Genomic_DNA"/>
</dbReference>
<reference evidence="1" key="1">
    <citation type="submission" date="2013-09" db="EMBL/GenBank/DDBJ databases">
        <title>Analysis of type B2 neurotoxin-encoding plasmid in Clostridium botulinum.</title>
        <authorList>
            <person name="Hosomi K."/>
            <person name="Sakaguchi Y."/>
            <person name="Gotoh K."/>
            <person name="Nakamura K."/>
            <person name="Kohda T."/>
            <person name="Mukamoto M."/>
            <person name="Iida T."/>
            <person name="Kozaki S."/>
        </authorList>
    </citation>
    <scope>NUCLEOTIDE SEQUENCE</scope>
    <source>
        <strain evidence="1">111</strain>
        <plasmid evidence="1">pCB111</plasmid>
    </source>
</reference>
<evidence type="ECO:0000313" key="1">
    <source>
        <dbReference type="EMBL" id="BAP25578.1"/>
    </source>
</evidence>